<name>A0A2K8UAM7_9GAMM</name>
<protein>
    <recommendedName>
        <fullName evidence="1">ABM domain-containing protein</fullName>
    </recommendedName>
</protein>
<evidence type="ECO:0000313" key="2">
    <source>
        <dbReference type="EMBL" id="AUB82605.1"/>
    </source>
</evidence>
<keyword evidence="3" id="KW-1185">Reference proteome</keyword>
<gene>
    <name evidence="2" type="ORF">THSYN_17740</name>
</gene>
<dbReference type="SUPFAM" id="SSF54909">
    <property type="entry name" value="Dimeric alpha+beta barrel"/>
    <property type="match status" value="1"/>
</dbReference>
<evidence type="ECO:0000313" key="3">
    <source>
        <dbReference type="Proteomes" id="UP000232638"/>
    </source>
</evidence>
<dbReference type="OrthoDB" id="582415at2"/>
<sequence>MPITRVFRVRIDANLRREFEEKFSSISVHAVDAAPGFISVAILQPSKWTPDEYAMISQWEDEAALIAFAGAQWNQPVIPPGMERFVVECWVHHFQSWDQARMALT</sequence>
<dbReference type="Gene3D" id="3.30.70.100">
    <property type="match status" value="1"/>
</dbReference>
<dbReference type="Proteomes" id="UP000232638">
    <property type="component" value="Chromosome"/>
</dbReference>
<organism evidence="2 3">
    <name type="scientific">Candidatus Thiodictyon syntrophicum</name>
    <dbReference type="NCBI Taxonomy" id="1166950"/>
    <lineage>
        <taxon>Bacteria</taxon>
        <taxon>Pseudomonadati</taxon>
        <taxon>Pseudomonadota</taxon>
        <taxon>Gammaproteobacteria</taxon>
        <taxon>Chromatiales</taxon>
        <taxon>Chromatiaceae</taxon>
        <taxon>Thiodictyon</taxon>
    </lineage>
</organism>
<feature type="domain" description="ABM" evidence="1">
    <location>
        <begin position="2"/>
        <end position="69"/>
    </location>
</feature>
<evidence type="ECO:0000259" key="1">
    <source>
        <dbReference type="Pfam" id="PF03992"/>
    </source>
</evidence>
<reference evidence="2 3" key="1">
    <citation type="submission" date="2017-03" db="EMBL/GenBank/DDBJ databases">
        <title>Complete genome sequence of Candidatus 'Thiodictyon syntrophicum' sp. nov. strain Cad16T, a photolithoautotroph purple sulfur bacterium isolated from an alpine meromictic lake.</title>
        <authorList>
            <person name="Luedin S.M."/>
            <person name="Pothier J.F."/>
            <person name="Danza F."/>
            <person name="Storelli N."/>
            <person name="Wittwer M."/>
            <person name="Tonolla M."/>
        </authorList>
    </citation>
    <scope>NUCLEOTIDE SEQUENCE [LARGE SCALE GENOMIC DNA]</scope>
    <source>
        <strain evidence="2 3">Cad16T</strain>
    </source>
</reference>
<dbReference type="RefSeq" id="WP_100920325.1">
    <property type="nucleotide sequence ID" value="NZ_CP020370.1"/>
</dbReference>
<dbReference type="KEGG" id="tsy:THSYN_17740"/>
<dbReference type="EMBL" id="CP020370">
    <property type="protein sequence ID" value="AUB82605.1"/>
    <property type="molecule type" value="Genomic_DNA"/>
</dbReference>
<dbReference type="Pfam" id="PF03992">
    <property type="entry name" value="ABM"/>
    <property type="match status" value="1"/>
</dbReference>
<proteinExistence type="predicted"/>
<dbReference type="InterPro" id="IPR011008">
    <property type="entry name" value="Dimeric_a/b-barrel"/>
</dbReference>
<dbReference type="AlphaFoldDB" id="A0A2K8UAM7"/>
<accession>A0A2K8UAM7</accession>
<dbReference type="InterPro" id="IPR007138">
    <property type="entry name" value="ABM_dom"/>
</dbReference>